<dbReference type="PROSITE" id="PS51857">
    <property type="entry name" value="CSD_2"/>
    <property type="match status" value="1"/>
</dbReference>
<dbReference type="Gene3D" id="2.40.50.140">
    <property type="entry name" value="Nucleic acid-binding proteins"/>
    <property type="match status" value="1"/>
</dbReference>
<feature type="transmembrane region" description="Helical" evidence="2">
    <location>
        <begin position="12"/>
        <end position="35"/>
    </location>
</feature>
<dbReference type="EMBL" id="MSDQ01000005">
    <property type="protein sequence ID" value="OLO12854.1"/>
    <property type="molecule type" value="Genomic_DNA"/>
</dbReference>
<dbReference type="GO" id="GO:0003677">
    <property type="term" value="F:DNA binding"/>
    <property type="evidence" value="ECO:0007669"/>
    <property type="project" value="UniProtKB-KW"/>
</dbReference>
<dbReference type="PROSITE" id="PS00352">
    <property type="entry name" value="CSD_1"/>
    <property type="match status" value="1"/>
</dbReference>
<dbReference type="Pfam" id="PF00313">
    <property type="entry name" value="CSD"/>
    <property type="match status" value="1"/>
</dbReference>
<dbReference type="PANTHER" id="PTHR11544">
    <property type="entry name" value="COLD SHOCK DOMAIN CONTAINING PROTEINS"/>
    <property type="match status" value="1"/>
</dbReference>
<dbReference type="InterPro" id="IPR050181">
    <property type="entry name" value="Cold_shock_domain"/>
</dbReference>
<keyword evidence="2" id="KW-0472">Membrane</keyword>
<dbReference type="SUPFAM" id="SSF50249">
    <property type="entry name" value="Nucleic acid-binding proteins"/>
    <property type="match status" value="1"/>
</dbReference>
<protein>
    <submittedName>
        <fullName evidence="4">DNA-binding protein</fullName>
    </submittedName>
</protein>
<dbReference type="RefSeq" id="WP_075367967.1">
    <property type="nucleotide sequence ID" value="NZ_MSDQ01000005.1"/>
</dbReference>
<keyword evidence="5" id="KW-1185">Reference proteome</keyword>
<reference evidence="4 5" key="1">
    <citation type="submission" date="2016-12" db="EMBL/GenBank/DDBJ databases">
        <title>Draft genome sequences of strains Salinicola socius SMB35, Salinicola sp. MH3R3-1 and Chromohalobacter sp. SMB17 from the Verkhnekamsk potash mining region of Russia.</title>
        <authorList>
            <person name="Mavrodi D.V."/>
            <person name="Olsson B.E."/>
            <person name="Korsakova E.S."/>
            <person name="Pyankova A."/>
            <person name="Mavrodi O.V."/>
            <person name="Plotnikova E.G."/>
        </authorList>
    </citation>
    <scope>NUCLEOTIDE SEQUENCE [LARGE SCALE GENOMIC DNA]</scope>
    <source>
        <strain evidence="4 5">SMB17</strain>
    </source>
</reference>
<dbReference type="SMART" id="SM00357">
    <property type="entry name" value="CSP"/>
    <property type="match status" value="1"/>
</dbReference>
<evidence type="ECO:0000259" key="3">
    <source>
        <dbReference type="PROSITE" id="PS51857"/>
    </source>
</evidence>
<dbReference type="InterPro" id="IPR019844">
    <property type="entry name" value="CSD_CS"/>
</dbReference>
<dbReference type="STRING" id="223900.GCA_000821045_00240"/>
<dbReference type="AlphaFoldDB" id="A0A1Q8TGP1"/>
<dbReference type="CDD" id="cd04458">
    <property type="entry name" value="CSP_CDS"/>
    <property type="match status" value="1"/>
</dbReference>
<feature type="transmembrane region" description="Helical" evidence="2">
    <location>
        <begin position="47"/>
        <end position="66"/>
    </location>
</feature>
<dbReference type="PRINTS" id="PR00050">
    <property type="entry name" value="COLDSHOCK"/>
</dbReference>
<keyword evidence="4" id="KW-0238">DNA-binding</keyword>
<name>A0A1Q8TGP1_9GAMM</name>
<evidence type="ECO:0000256" key="2">
    <source>
        <dbReference type="SAM" id="Phobius"/>
    </source>
</evidence>
<dbReference type="Proteomes" id="UP000186806">
    <property type="component" value="Unassembled WGS sequence"/>
</dbReference>
<accession>A0A1Q8TGP1</accession>
<dbReference type="InterPro" id="IPR002059">
    <property type="entry name" value="CSP_DNA-bd"/>
</dbReference>
<evidence type="ECO:0000256" key="1">
    <source>
        <dbReference type="RuleBase" id="RU000408"/>
    </source>
</evidence>
<keyword evidence="2" id="KW-1133">Transmembrane helix</keyword>
<dbReference type="GO" id="GO:0005829">
    <property type="term" value="C:cytosol"/>
    <property type="evidence" value="ECO:0007669"/>
    <property type="project" value="UniProtKB-ARBA"/>
</dbReference>
<feature type="domain" description="CSD" evidence="3">
    <location>
        <begin position="89"/>
        <end position="153"/>
    </location>
</feature>
<proteinExistence type="predicted"/>
<dbReference type="InterPro" id="IPR012340">
    <property type="entry name" value="NA-bd_OB-fold"/>
</dbReference>
<evidence type="ECO:0000313" key="5">
    <source>
        <dbReference type="Proteomes" id="UP000186806"/>
    </source>
</evidence>
<evidence type="ECO:0000313" key="4">
    <source>
        <dbReference type="EMBL" id="OLO12854.1"/>
    </source>
</evidence>
<sequence>MNRKIFLRCSLISVLLAIPSPLLIALFVTLTGSVLEFSLLLEADGIVIAYSATALAVFVLLLLGTLSTQALAPQSRQLAHLAELENDDREIGEVKWFNVNKGYGFITRDSGEDVFVHFRAIRGKGHRTLAEGQKVRYHVIENERGLQADDVTVIS</sequence>
<gene>
    <name evidence="4" type="ORF">BTW10_02165</name>
</gene>
<dbReference type="InterPro" id="IPR011129">
    <property type="entry name" value="CSD"/>
</dbReference>
<keyword evidence="2" id="KW-0812">Transmembrane</keyword>
<comment type="caution">
    <text evidence="4">The sequence shown here is derived from an EMBL/GenBank/DDBJ whole genome shotgun (WGS) entry which is preliminary data.</text>
</comment>
<organism evidence="4 5">
    <name type="scientific">Chromohalobacter japonicus</name>
    <dbReference type="NCBI Taxonomy" id="223900"/>
    <lineage>
        <taxon>Bacteria</taxon>
        <taxon>Pseudomonadati</taxon>
        <taxon>Pseudomonadota</taxon>
        <taxon>Gammaproteobacteria</taxon>
        <taxon>Oceanospirillales</taxon>
        <taxon>Halomonadaceae</taxon>
        <taxon>Chromohalobacter</taxon>
    </lineage>
</organism>
<comment type="subcellular location">
    <subcellularLocation>
        <location evidence="1">Cytoplasm</location>
    </subcellularLocation>
</comment>